<gene>
    <name evidence="2" type="ORF">NTG6680_0780</name>
</gene>
<protein>
    <recommendedName>
        <fullName evidence="1">VWA7 N-terminal domain-containing protein</fullName>
    </recommendedName>
</protein>
<evidence type="ECO:0000259" key="1">
    <source>
        <dbReference type="Pfam" id="PF25107"/>
    </source>
</evidence>
<name>A0ABN8AMS7_9PROT</name>
<feature type="domain" description="VWA7 N-terminal" evidence="1">
    <location>
        <begin position="90"/>
        <end position="172"/>
    </location>
</feature>
<sequence length="292" mass="32557">MTRKTIQHLVLSFGLITHLVQLVECIAEPVKPPVPSEVVPDLRRVKPTVVCIDCSEPFDTATHKKVLKGLVDNSYIGELRKALYLQDSLHQFESKAHFDNCDFDGAIAYIDMLIDQVNGHVNGAQKAKKAGDSAKTQAAAHNAFFAIGQVLHAVQDFYAHSNYVELTEQSVNRITDLDVIAPWQSEGKARINQLRQDGRKGLVSGFVFWGFPQLCPLGSMSHADLAKDNATTTSGKVKVANLENLSQYDIAVYLAREASIKFLREAFKWWPLLKELNGPNLAFDVLLDRREI</sequence>
<accession>A0ABN8AMS7</accession>
<dbReference type="Pfam" id="PF25107">
    <property type="entry name" value="VWA7_N"/>
    <property type="match status" value="1"/>
</dbReference>
<keyword evidence="3" id="KW-1185">Reference proteome</keyword>
<dbReference type="EMBL" id="OU912926">
    <property type="protein sequence ID" value="CAG9932033.1"/>
    <property type="molecule type" value="Genomic_DNA"/>
</dbReference>
<reference evidence="2 3" key="1">
    <citation type="submission" date="2021-10" db="EMBL/GenBank/DDBJ databases">
        <authorList>
            <person name="Koch H."/>
        </authorList>
    </citation>
    <scope>NUCLEOTIDE SEQUENCE [LARGE SCALE GENOMIC DNA]</scope>
    <source>
        <strain evidence="2">6680</strain>
    </source>
</reference>
<evidence type="ECO:0000313" key="3">
    <source>
        <dbReference type="Proteomes" id="UP000839052"/>
    </source>
</evidence>
<proteinExistence type="predicted"/>
<evidence type="ECO:0000313" key="2">
    <source>
        <dbReference type="EMBL" id="CAG9932033.1"/>
    </source>
</evidence>
<dbReference type="InterPro" id="IPR056862">
    <property type="entry name" value="VWA7_N"/>
</dbReference>
<dbReference type="Proteomes" id="UP000839052">
    <property type="component" value="Chromosome"/>
</dbReference>
<dbReference type="RefSeq" id="WP_239796041.1">
    <property type="nucleotide sequence ID" value="NZ_OU912926.1"/>
</dbReference>
<organism evidence="2 3">
    <name type="scientific">Candidatus Nitrotoga arctica</name>
    <dbReference type="NCBI Taxonomy" id="453162"/>
    <lineage>
        <taxon>Bacteria</taxon>
        <taxon>Pseudomonadati</taxon>
        <taxon>Pseudomonadota</taxon>
        <taxon>Betaproteobacteria</taxon>
        <taxon>Nitrosomonadales</taxon>
        <taxon>Gallionellaceae</taxon>
        <taxon>Candidatus Nitrotoga</taxon>
    </lineage>
</organism>